<dbReference type="InterPro" id="IPR002956">
    <property type="entry name" value="Bride_of_7less"/>
</dbReference>
<keyword evidence="10" id="KW-1185">Reference proteome</keyword>
<reference evidence="9 10" key="1">
    <citation type="submission" date="2023-03" db="EMBL/GenBank/DDBJ databases">
        <title>High-quality genome of Scylla paramamosain provides insights in environmental adaptation.</title>
        <authorList>
            <person name="Zhang L."/>
        </authorList>
    </citation>
    <scope>NUCLEOTIDE SEQUENCE [LARGE SCALE GENOMIC DNA]</scope>
    <source>
        <strain evidence="9">LZ_2023a</strain>
        <tissue evidence="9">Muscle</tissue>
    </source>
</reference>
<feature type="transmembrane region" description="Helical" evidence="7">
    <location>
        <begin position="129"/>
        <end position="148"/>
    </location>
</feature>
<keyword evidence="2 7" id="KW-0812">Transmembrane</keyword>
<dbReference type="Proteomes" id="UP001487740">
    <property type="component" value="Unassembled WGS sequence"/>
</dbReference>
<dbReference type="InterPro" id="IPR017978">
    <property type="entry name" value="GPCR_3_C"/>
</dbReference>
<dbReference type="PANTHER" id="PTHR24060">
    <property type="entry name" value="METABOTROPIC GLUTAMATE RECEPTOR"/>
    <property type="match status" value="1"/>
</dbReference>
<dbReference type="InterPro" id="IPR050726">
    <property type="entry name" value="mGluR"/>
</dbReference>
<dbReference type="GO" id="GO:0004930">
    <property type="term" value="F:G protein-coupled receptor activity"/>
    <property type="evidence" value="ECO:0007669"/>
    <property type="project" value="InterPro"/>
</dbReference>
<evidence type="ECO:0000313" key="9">
    <source>
        <dbReference type="EMBL" id="KAK8376245.1"/>
    </source>
</evidence>
<evidence type="ECO:0000256" key="5">
    <source>
        <dbReference type="ARBA" id="ARBA00023180"/>
    </source>
</evidence>
<dbReference type="GO" id="GO:0016020">
    <property type="term" value="C:membrane"/>
    <property type="evidence" value="ECO:0007669"/>
    <property type="project" value="UniProtKB-SubCell"/>
</dbReference>
<evidence type="ECO:0000259" key="8">
    <source>
        <dbReference type="PROSITE" id="PS50259"/>
    </source>
</evidence>
<name>A0AAW0SN95_SCYPA</name>
<keyword evidence="3 7" id="KW-1133">Transmembrane helix</keyword>
<feature type="transmembrane region" description="Helical" evidence="7">
    <location>
        <begin position="786"/>
        <end position="808"/>
    </location>
</feature>
<comment type="caution">
    <text evidence="9">The sequence shown here is derived from an EMBL/GenBank/DDBJ whole genome shotgun (WGS) entry which is preliminary data.</text>
</comment>
<feature type="domain" description="G-protein coupled receptors family 3 profile" evidence="8">
    <location>
        <begin position="572"/>
        <end position="815"/>
    </location>
</feature>
<feature type="transmembrane region" description="Helical" evidence="7">
    <location>
        <begin position="608"/>
        <end position="630"/>
    </location>
</feature>
<dbReference type="Gene3D" id="3.40.50.2300">
    <property type="match status" value="1"/>
</dbReference>
<feature type="transmembrane region" description="Helical" evidence="7">
    <location>
        <begin position="725"/>
        <end position="747"/>
    </location>
</feature>
<dbReference type="EMBL" id="JARAKH010000049">
    <property type="protein sequence ID" value="KAK8376245.1"/>
    <property type="molecule type" value="Genomic_DNA"/>
</dbReference>
<evidence type="ECO:0000256" key="2">
    <source>
        <dbReference type="ARBA" id="ARBA00022692"/>
    </source>
</evidence>
<feature type="transmembrane region" description="Helical" evidence="7">
    <location>
        <begin position="642"/>
        <end position="663"/>
    </location>
</feature>
<dbReference type="PRINTS" id="PR01223">
    <property type="entry name" value="BRIDEOF7LESS"/>
</dbReference>
<keyword evidence="4 7" id="KW-0472">Membrane</keyword>
<dbReference type="PROSITE" id="PS50259">
    <property type="entry name" value="G_PROTEIN_RECEP_F3_4"/>
    <property type="match status" value="1"/>
</dbReference>
<feature type="transmembrane region" description="Helical" evidence="7">
    <location>
        <begin position="759"/>
        <end position="780"/>
    </location>
</feature>
<feature type="transmembrane region" description="Helical" evidence="7">
    <location>
        <begin position="670"/>
        <end position="693"/>
    </location>
</feature>
<dbReference type="AlphaFoldDB" id="A0AAW0SN95"/>
<accession>A0AAW0SN95</accession>
<feature type="region of interest" description="Disordered" evidence="6">
    <location>
        <begin position="28"/>
        <end position="67"/>
    </location>
</feature>
<evidence type="ECO:0000256" key="6">
    <source>
        <dbReference type="SAM" id="MobiDB-lite"/>
    </source>
</evidence>
<evidence type="ECO:0000256" key="1">
    <source>
        <dbReference type="ARBA" id="ARBA00004141"/>
    </source>
</evidence>
<dbReference type="SUPFAM" id="SSF53822">
    <property type="entry name" value="Periplasmic binding protein-like I"/>
    <property type="match status" value="1"/>
</dbReference>
<feature type="transmembrane region" description="Helical" evidence="7">
    <location>
        <begin position="571"/>
        <end position="596"/>
    </location>
</feature>
<evidence type="ECO:0000313" key="10">
    <source>
        <dbReference type="Proteomes" id="UP001487740"/>
    </source>
</evidence>
<dbReference type="Pfam" id="PF00003">
    <property type="entry name" value="7tm_3"/>
    <property type="match status" value="1"/>
</dbReference>
<organism evidence="9 10">
    <name type="scientific">Scylla paramamosain</name>
    <name type="common">Mud crab</name>
    <dbReference type="NCBI Taxonomy" id="85552"/>
    <lineage>
        <taxon>Eukaryota</taxon>
        <taxon>Metazoa</taxon>
        <taxon>Ecdysozoa</taxon>
        <taxon>Arthropoda</taxon>
        <taxon>Crustacea</taxon>
        <taxon>Multicrustacea</taxon>
        <taxon>Malacostraca</taxon>
        <taxon>Eumalacostraca</taxon>
        <taxon>Eucarida</taxon>
        <taxon>Decapoda</taxon>
        <taxon>Pleocyemata</taxon>
        <taxon>Brachyura</taxon>
        <taxon>Eubrachyura</taxon>
        <taxon>Portunoidea</taxon>
        <taxon>Portunidae</taxon>
        <taxon>Portuninae</taxon>
        <taxon>Scylla</taxon>
    </lineage>
</organism>
<evidence type="ECO:0000256" key="4">
    <source>
        <dbReference type="ARBA" id="ARBA00023136"/>
    </source>
</evidence>
<dbReference type="InterPro" id="IPR028082">
    <property type="entry name" value="Peripla_BP_I"/>
</dbReference>
<sequence>MAVLHFAAQREVNARALSGLQRCHRPFLTVPSHKPPRTGTNKLHGRLEPGRSAKGRARVSGSSSSSISSSNTHVLHIRIFCSLVVLEEGSDRGGPLNLELAWRLASIPGRLRKPGDSDFKLPKWMDRQVLVAVVIVVVAIPPAASAFWDIAPTPPETCPGVRTFLAAPSDVYISGLLAVHDGGRCGLVDPVAVQLLEAARWTSFKMGQINFIPGVSLGVNVYDTCGGREATLRAAVSAVVEGGYLDPPHCRPAPHVGVLHTHVDHPQLPSFLQDVGVPSVGVGEEDFLPQLEALMPLLLRVNWTSVGVAAPSIQVLRQFGHMAARYRICVGAETLLPSVTSDHQTSRLTLQTLEGGGTGGVVLMGTAAPPSVPSCRRRCPKLYQFSLAAGAHRTSAGAGFNSVAEGVVALRRASQTVPEFGEHFLSLGASAVDSTLYPNLSPGDYVEEPAVFQMVKAVFKVGSAVRRAVKQHCGGSGWCTNATLDLTEVENEGLDVIEELSIKAQRPRYEVLRLEAAQDAKLAFTSVGHVTAGKLELDPRAAGLPQYLCMNCRCLNVRFSFLADLRWRSEAWVTICATMAIIGFLLAIAIMVFISVRSCRGKASEGSQAFSILLLLSCIFLYAAILPYSFEASSLICALRPFATSLSYAIMLAILLARSLMLATADSEGLVGHVSGLVQTALLFFMVSVQAGLGVQQWVMTPPQTFLTKTPPEGGVLYSCSGERVYFLIAQAYIMFLLMLQLFVSPFTVRSRRNYHEGLLFFIATLLITGVWVSWATLFMILPPMWGEACVCLGLAGTATCVLVAVFVPKTYLMVRASAKESVHIRPLSRPQSSHDLVRASSLALYDSIGHLPEMVHAYSPDPTVGHFPPYKENPYEAYSHYQASPHKVTQF</sequence>
<evidence type="ECO:0000256" key="3">
    <source>
        <dbReference type="ARBA" id="ARBA00022989"/>
    </source>
</evidence>
<comment type="subcellular location">
    <subcellularLocation>
        <location evidence="1">Membrane</location>
        <topology evidence="1">Multi-pass membrane protein</topology>
    </subcellularLocation>
</comment>
<dbReference type="GO" id="GO:0005118">
    <property type="term" value="F:sevenless binding"/>
    <property type="evidence" value="ECO:0007669"/>
    <property type="project" value="InterPro"/>
</dbReference>
<evidence type="ECO:0000256" key="7">
    <source>
        <dbReference type="SAM" id="Phobius"/>
    </source>
</evidence>
<protein>
    <recommendedName>
        <fullName evidence="8">G-protein coupled receptors family 3 profile domain-containing protein</fullName>
    </recommendedName>
</protein>
<proteinExistence type="predicted"/>
<keyword evidence="5" id="KW-0325">Glycoprotein</keyword>
<gene>
    <name evidence="9" type="ORF">O3P69_008743</name>
</gene>
<dbReference type="GO" id="GO:0007601">
    <property type="term" value="P:visual perception"/>
    <property type="evidence" value="ECO:0007669"/>
    <property type="project" value="InterPro"/>
</dbReference>